<organism evidence="2 3">
    <name type="scientific">Favolaschia claudopus</name>
    <dbReference type="NCBI Taxonomy" id="2862362"/>
    <lineage>
        <taxon>Eukaryota</taxon>
        <taxon>Fungi</taxon>
        <taxon>Dikarya</taxon>
        <taxon>Basidiomycota</taxon>
        <taxon>Agaricomycotina</taxon>
        <taxon>Agaricomycetes</taxon>
        <taxon>Agaricomycetidae</taxon>
        <taxon>Agaricales</taxon>
        <taxon>Marasmiineae</taxon>
        <taxon>Mycenaceae</taxon>
        <taxon>Favolaschia</taxon>
    </lineage>
</organism>
<keyword evidence="3" id="KW-1185">Reference proteome</keyword>
<proteinExistence type="predicted"/>
<evidence type="ECO:0000256" key="1">
    <source>
        <dbReference type="SAM" id="MobiDB-lite"/>
    </source>
</evidence>
<evidence type="ECO:0000313" key="2">
    <source>
        <dbReference type="EMBL" id="KAK7000441.1"/>
    </source>
</evidence>
<dbReference type="EMBL" id="JAWWNJ010000089">
    <property type="protein sequence ID" value="KAK7000441.1"/>
    <property type="molecule type" value="Genomic_DNA"/>
</dbReference>
<sequence length="135" mass="14767">MVWTTEIWLGGMWKVQASGRIAGLRCAAPFRFWFVGENGAATPREQVDTSKLLRRISLLNMFWGVSSNLKDSSDSTVATGRAPLADLGCIVVRWWSSSSGNAFSQNRDSMSAVDPPRQADGCRQGTDRDASGRPL</sequence>
<name>A0AAW0A2Y5_9AGAR</name>
<feature type="compositionally biased region" description="Basic and acidic residues" evidence="1">
    <location>
        <begin position="125"/>
        <end position="135"/>
    </location>
</feature>
<dbReference type="Proteomes" id="UP001362999">
    <property type="component" value="Unassembled WGS sequence"/>
</dbReference>
<protein>
    <submittedName>
        <fullName evidence="2">Uncharacterized protein</fullName>
    </submittedName>
</protein>
<dbReference type="AlphaFoldDB" id="A0AAW0A2Y5"/>
<gene>
    <name evidence="2" type="ORF">R3P38DRAFT_2797681</name>
</gene>
<comment type="caution">
    <text evidence="2">The sequence shown here is derived from an EMBL/GenBank/DDBJ whole genome shotgun (WGS) entry which is preliminary data.</text>
</comment>
<accession>A0AAW0A2Y5</accession>
<feature type="region of interest" description="Disordered" evidence="1">
    <location>
        <begin position="101"/>
        <end position="135"/>
    </location>
</feature>
<evidence type="ECO:0000313" key="3">
    <source>
        <dbReference type="Proteomes" id="UP001362999"/>
    </source>
</evidence>
<reference evidence="2 3" key="1">
    <citation type="journal article" date="2024" name="J Genomics">
        <title>Draft genome sequencing and assembly of Favolaschia claudopus CIRM-BRFM 2984 isolated from oak limbs.</title>
        <authorList>
            <person name="Navarro D."/>
            <person name="Drula E."/>
            <person name="Chaduli D."/>
            <person name="Cazenave R."/>
            <person name="Ahrendt S."/>
            <person name="Wang J."/>
            <person name="Lipzen A."/>
            <person name="Daum C."/>
            <person name="Barry K."/>
            <person name="Grigoriev I.V."/>
            <person name="Favel A."/>
            <person name="Rosso M.N."/>
            <person name="Martin F."/>
        </authorList>
    </citation>
    <scope>NUCLEOTIDE SEQUENCE [LARGE SCALE GENOMIC DNA]</scope>
    <source>
        <strain evidence="2 3">CIRM-BRFM 2984</strain>
    </source>
</reference>